<dbReference type="PANTHER" id="PTHR24637">
    <property type="entry name" value="COLLAGEN"/>
    <property type="match status" value="1"/>
</dbReference>
<reference evidence="4" key="1">
    <citation type="submission" date="2018-07" db="EMBL/GenBank/DDBJ databases">
        <authorList>
            <person name="Somerville V."/>
        </authorList>
    </citation>
    <scope>NUCLEOTIDE SEQUENCE</scope>
    <source>
        <strain evidence="4">NWC_2_1</strain>
    </source>
</reference>
<keyword evidence="1" id="KW-0175">Coiled coil</keyword>
<feature type="compositionally biased region" description="Low complexity" evidence="2">
    <location>
        <begin position="1684"/>
        <end position="1700"/>
    </location>
</feature>
<protein>
    <recommendedName>
        <fullName evidence="3">Tail spike domain-containing protein</fullName>
    </recommendedName>
</protein>
<dbReference type="InterPro" id="IPR007119">
    <property type="entry name" value="Phage_tail_spike_N"/>
</dbReference>
<organism evidence="4">
    <name type="scientific">Streptococcus thermophilus</name>
    <dbReference type="NCBI Taxonomy" id="1308"/>
    <lineage>
        <taxon>Bacteria</taxon>
        <taxon>Bacillati</taxon>
        <taxon>Bacillota</taxon>
        <taxon>Bacilli</taxon>
        <taxon>Lactobacillales</taxon>
        <taxon>Streptococcaceae</taxon>
        <taxon>Streptococcus</taxon>
    </lineage>
</organism>
<evidence type="ECO:0000256" key="2">
    <source>
        <dbReference type="SAM" id="MobiDB-lite"/>
    </source>
</evidence>
<dbReference type="Pfam" id="PF06605">
    <property type="entry name" value="Prophage_tail"/>
    <property type="match status" value="1"/>
</dbReference>
<feature type="region of interest" description="Disordered" evidence="2">
    <location>
        <begin position="492"/>
        <end position="512"/>
    </location>
</feature>
<dbReference type="InterPro" id="IPR010572">
    <property type="entry name" value="Tail_dom"/>
</dbReference>
<accession>A0A3G6JJI6</accession>
<dbReference type="NCBIfam" id="TIGR01665">
    <property type="entry name" value="put_anti_recept"/>
    <property type="match status" value="1"/>
</dbReference>
<sequence length="2169" mass="241009">MLLTIHDANLQKIGFIDNEKQETLNFYDDSWNRNLETASSTFEFTVSKKELLSDTANKPLYNQLSERSFISFKYKGQTYLFNIMKVEENERWIRCYCENLNLELINEYTNPYKADRPMSFAEYLDVFDIPQFAMVSLGVNEISDQKRTLEWEGQDTKLARLLSLANKFDAEVEFVTKLNDDSSIKQLVLNVYHKADDSHTGVGRIRGDIRLTFEKNIKSMTRKVDKTEIYTMVVPYGKSKETHEGEQEVRVYIDNLPPWEEKNDEGIVIFKQEGPNLYAPHAADLYPSTFGVSTQSNKWIRKDLEVDSDNPNVIRAAGIANLRKHAYPAITYEVDGFVDVEIGDTITIHDKGFTPALDIRARAVEQKISFSNPINNKTTFGNFKEIENRTSGDLRSVFEQMVENSRPYNILVSTDNGVMFKNNTGQSTLRPTLKRGNQVINATYRFVIDGSIVSSGLTYTVKASDITKPTVVTISAWVDNKEVASEEITFLNVSDGPQGPKGDQGLPGPKGADGKTQYTHIAYANSADGSKDFSTSDSNRAYIGMYVDFNINDSTNPSDYSWTLVKGADGAQGVPGKPGADGKTPYFHTAWSYSADGTDGFTTVYPNLNLLEGSKKFSGDWENAEEWTNDGTYKGLTVKKRAWLWQGIYKTFTAPKDGKYTFSAYVKSSGNNANIRRYVEIWDIKGIPKWIDAHNVFVGTNFDWKRDSFTVDLKTGDTLHPRYEITGWGTDSILWTAGHKWEEGSVATPWMPSESEVTTADYPSFIGHYTNYTPVDSPNPRDYTWVLIRGNDGLPGKDGVGIKTTTITYGVSDSDTAMPENWSNQVPTLVKGKYLWTKTTWTYTDNSSETGYQKTYIAKDGNDGNDGLPGKDGVGIKTTTITYAIGTSGTVAPTNGWNSQVPNVPAGQYLWTKIVWDYTDNTSETGYSVAKMGEQGPQGPQGIQGLQGPRGEQGIPGPKGYDGKTQYTHIAYADTISGSGFSQTDVNKAYIGMYQDFNAEDSKNPQDYRWSKWKGSDGKDGIPGKAGADGRTPYVHFAYADSADGQKGFTTVYPNLNLLEGSKKFSGDWENAEEWTNDGTYKGLIVKKRARLWQGIYKTFTAPKDGKYTFSAYVKSSGNNANVKRYTKFNGTDYFDDGAHKVFGNNFDWTRDSFSVTLKAKDTISVRYEITGSGTDSILWTAGHKWEQGSIATTWIPSASEVTTADYPSYIGRYTNYTQVDSPNPRDYTWVLIRGNDGLPGKDGVGIKTTTITYGVSDSDTAMPENWSNQVPTLVKGKYLWTKTTWTYTDNSSETGYQKTYIAKDGNDGNDGLPGKDGVGIKTTTITYAIGTSGTVAPTNGWNSQVPNVPAGQYLWTKIVWDYTDNTSETGYSVAKMGEQGPQGPQGIQGLQGPRGEQGIPGPKGYDGKTQYTHIAYADTISGSGFSQTDVNKAYIGMYQDFNAEDSKNPQDYRWSKWKGSDGKDGIPGKAGADGRTPYVHFAYADSADGQKGFTTVYPNLNLLEGSKKFSGDWENAEEWTNDGTYKGLTVKKRAWLWQGIYKTFTAPKDGKYTFSAYVKSSGNNANVKRYTKFNGTDYFDDGAHKVFGNNFDWTRDSFSVTLKAKDTISVRYEITGSGTDSILWTAGHKWEQGSIATTWIPSASEVTTADYPSFIGQYTNYTQVDSPNPRDYTWVLIRGNDGKQGPQGPKGDQGIPGPKGIDGRTQYTHIAYADTISGSGFSQTDVNKAYIGMYQDFNAEDSKNPQDYRWSKWKGSDGRDGIPGKPGADGRTPYVHFAYADSADGQKGFSLTQTGRKRFLGVLTNFFKEDSTNPSDYTWNDTAGSISVGGRNLLVKTNQGVTNWDWQLSDGDKSVEEVKVDGIRAVKLIKGSTTANTGWNYISYNGLLRELIQPNTKYVLSFDVKPSVDVTFYATLTQGDFKETLTDTAAMTKALANQWNKVSCVLTSKETLPNITWQLVHLSGMPTTNGNWLIIKNIKLEEGDIPTQWTPAIEDIQDEIDSKADDALTQAQLNKLNEINSVIKAEYEAKASLDTVNKWIKAYQDFVNANSADRAQAQKALADASARVVKLENNLNDMSERWNFIDNYMEATNDGLVIGKKDNSSSIMFNPNGRISMFSAGNEVMYISKGVIHIENGIFSKTVQIGRFREEQDSINPDRNVIRYVGGI</sequence>
<feature type="domain" description="Tail spike" evidence="3">
    <location>
        <begin position="145"/>
        <end position="385"/>
    </location>
</feature>
<evidence type="ECO:0000256" key="1">
    <source>
        <dbReference type="SAM" id="Coils"/>
    </source>
</evidence>
<feature type="coiled-coil region" evidence="1">
    <location>
        <begin position="2055"/>
        <end position="2082"/>
    </location>
</feature>
<dbReference type="PANTHER" id="PTHR24637:SF417">
    <property type="entry name" value="COL_CUTICLE_N DOMAIN-CONTAINING PROTEIN"/>
    <property type="match status" value="1"/>
</dbReference>
<evidence type="ECO:0000313" key="4">
    <source>
        <dbReference type="EMBL" id="AZA18249.1"/>
    </source>
</evidence>
<dbReference type="Gene3D" id="1.20.5.320">
    <property type="entry name" value="6-Phosphogluconate Dehydrogenase, domain 3"/>
    <property type="match status" value="4"/>
</dbReference>
<proteinExistence type="predicted"/>
<evidence type="ECO:0000259" key="3">
    <source>
        <dbReference type="Pfam" id="PF06605"/>
    </source>
</evidence>
<dbReference type="Gene3D" id="2.60.120.260">
    <property type="entry name" value="Galactose-binding domain-like"/>
    <property type="match status" value="1"/>
</dbReference>
<gene>
    <name evidence="4" type="ORF">DQL92_05935</name>
</gene>
<dbReference type="EMBL" id="CP031021">
    <property type="protein sequence ID" value="AZA18249.1"/>
    <property type="molecule type" value="Genomic_DNA"/>
</dbReference>
<feature type="region of interest" description="Disordered" evidence="2">
    <location>
        <begin position="1679"/>
        <end position="1704"/>
    </location>
</feature>
<name>A0A3G6JJI6_STRTR</name>